<sequence length="189" mass="21602">MKITKILGALLAVVTLGTAVALTPDVSAQAKAKAQYSLKSVPKKFRGTRYSYSKGAYTKLVISAKKFATYYSDRPEYNSAVTVKSLNLSRDITKHDFNRADNSGNGWQAIYVKKGILYDFNWFDYYKDKKISHIRYKVIKKTYNGKRIKVLHEVYANVKNYRDPSVEYSSNEITNYYSTKAQAKHFGSK</sequence>
<dbReference type="EMBL" id="JZCR01000019">
    <property type="protein sequence ID" value="KJW12598.1"/>
    <property type="molecule type" value="Genomic_DNA"/>
</dbReference>
<gene>
    <name evidence="2" type="ORF">LSP04_13680</name>
    <name evidence="3" type="ORF">VC81_08980</name>
</gene>
<dbReference type="Proteomes" id="UP000321691">
    <property type="component" value="Unassembled WGS sequence"/>
</dbReference>
<evidence type="ECO:0000313" key="3">
    <source>
        <dbReference type="EMBL" id="KJW12598.1"/>
    </source>
</evidence>
<organism evidence="3 4">
    <name type="scientific">Levilactobacillus spicheri</name>
    <dbReference type="NCBI Taxonomy" id="216463"/>
    <lineage>
        <taxon>Bacteria</taxon>
        <taxon>Bacillati</taxon>
        <taxon>Bacillota</taxon>
        <taxon>Bacilli</taxon>
        <taxon>Lactobacillales</taxon>
        <taxon>Lactobacillaceae</taxon>
        <taxon>Levilactobacillus</taxon>
    </lineage>
</organism>
<proteinExistence type="predicted"/>
<accession>A0A0F3RRD7</accession>
<reference evidence="3 4" key="1">
    <citation type="submission" date="2015-03" db="EMBL/GenBank/DDBJ databases">
        <authorList>
            <person name="Zheng J."/>
            <person name="Ganezle M."/>
        </authorList>
    </citation>
    <scope>NUCLEOTIDE SEQUENCE [LARGE SCALE GENOMIC DNA]</scope>
    <source>
        <strain evidence="3 4">LP38</strain>
    </source>
</reference>
<evidence type="ECO:0000313" key="2">
    <source>
        <dbReference type="EMBL" id="GEO66949.1"/>
    </source>
</evidence>
<name>A0A0F3RRD7_9LACO</name>
<comment type="caution">
    <text evidence="3">The sequence shown here is derived from an EMBL/GenBank/DDBJ whole genome shotgun (WGS) entry which is preliminary data.</text>
</comment>
<feature type="signal peptide" evidence="1">
    <location>
        <begin position="1"/>
        <end position="21"/>
    </location>
</feature>
<dbReference type="AlphaFoldDB" id="A0A0F3RRD7"/>
<feature type="chain" id="PRO_5039376181" description="Surface layer protein A domain-containing protein" evidence="1">
    <location>
        <begin position="22"/>
        <end position="189"/>
    </location>
</feature>
<dbReference type="EMBL" id="BJZI01000017">
    <property type="protein sequence ID" value="GEO66949.1"/>
    <property type="molecule type" value="Genomic_DNA"/>
</dbReference>
<evidence type="ECO:0000313" key="5">
    <source>
        <dbReference type="Proteomes" id="UP000321691"/>
    </source>
</evidence>
<dbReference type="Proteomes" id="UP000033491">
    <property type="component" value="Unassembled WGS sequence"/>
</dbReference>
<keyword evidence="1" id="KW-0732">Signal</keyword>
<dbReference type="RefSeq" id="WP_045807706.1">
    <property type="nucleotide sequence ID" value="NZ_BJZI01000017.1"/>
</dbReference>
<reference evidence="2 5" key="2">
    <citation type="submission" date="2019-07" db="EMBL/GenBank/DDBJ databases">
        <title>Whole genome shotgun sequence of Lactobacillus spicheri NBRC 107155.</title>
        <authorList>
            <person name="Hosoyama A."/>
            <person name="Uohara A."/>
            <person name="Ohji S."/>
            <person name="Ichikawa N."/>
        </authorList>
    </citation>
    <scope>NUCLEOTIDE SEQUENCE [LARGE SCALE GENOMIC DNA]</scope>
    <source>
        <strain evidence="2 5">NBRC 107155</strain>
    </source>
</reference>
<keyword evidence="5" id="KW-1185">Reference proteome</keyword>
<dbReference type="PATRIC" id="fig|216463.3.peg.916"/>
<evidence type="ECO:0000256" key="1">
    <source>
        <dbReference type="SAM" id="SignalP"/>
    </source>
</evidence>
<protein>
    <recommendedName>
        <fullName evidence="6">Surface layer protein A domain-containing protein</fullName>
    </recommendedName>
</protein>
<dbReference type="OrthoDB" id="2286488at2"/>
<evidence type="ECO:0000313" key="4">
    <source>
        <dbReference type="Proteomes" id="UP000033491"/>
    </source>
</evidence>
<evidence type="ECO:0008006" key="6">
    <source>
        <dbReference type="Google" id="ProtNLM"/>
    </source>
</evidence>